<dbReference type="GO" id="GO:0051082">
    <property type="term" value="F:unfolded protein binding"/>
    <property type="evidence" value="ECO:0007669"/>
    <property type="project" value="InterPro"/>
</dbReference>
<protein>
    <recommendedName>
        <fullName evidence="3">Chaperone protein Skp</fullName>
    </recommendedName>
</protein>
<dbReference type="SMART" id="SM00935">
    <property type="entry name" value="OmpH"/>
    <property type="match status" value="1"/>
</dbReference>
<evidence type="ECO:0000256" key="1">
    <source>
        <dbReference type="SAM" id="MobiDB-lite"/>
    </source>
</evidence>
<dbReference type="InterPro" id="IPR024930">
    <property type="entry name" value="Skp_dom_sf"/>
</dbReference>
<dbReference type="InterPro" id="IPR005632">
    <property type="entry name" value="Chaperone_Skp"/>
</dbReference>
<dbReference type="Gene3D" id="3.30.910.20">
    <property type="entry name" value="Skp domain"/>
    <property type="match status" value="1"/>
</dbReference>
<gene>
    <name evidence="2" type="ORF">SDC9_19560</name>
</gene>
<feature type="compositionally biased region" description="Low complexity" evidence="1">
    <location>
        <begin position="203"/>
        <end position="233"/>
    </location>
</feature>
<dbReference type="Pfam" id="PF03938">
    <property type="entry name" value="OmpH"/>
    <property type="match status" value="1"/>
</dbReference>
<organism evidence="2">
    <name type="scientific">bioreactor metagenome</name>
    <dbReference type="NCBI Taxonomy" id="1076179"/>
    <lineage>
        <taxon>unclassified sequences</taxon>
        <taxon>metagenomes</taxon>
        <taxon>ecological metagenomes</taxon>
    </lineage>
</organism>
<comment type="caution">
    <text evidence="2">The sequence shown here is derived from an EMBL/GenBank/DDBJ whole genome shotgun (WGS) entry which is preliminary data.</text>
</comment>
<evidence type="ECO:0008006" key="3">
    <source>
        <dbReference type="Google" id="ProtNLM"/>
    </source>
</evidence>
<accession>A0A644U4A7</accession>
<name>A0A644U4A7_9ZZZZ</name>
<feature type="region of interest" description="Disordered" evidence="1">
    <location>
        <begin position="190"/>
        <end position="233"/>
    </location>
</feature>
<dbReference type="SUPFAM" id="SSF111384">
    <property type="entry name" value="OmpH-like"/>
    <property type="match status" value="1"/>
</dbReference>
<proteinExistence type="predicted"/>
<reference evidence="2" key="1">
    <citation type="submission" date="2019-08" db="EMBL/GenBank/DDBJ databases">
        <authorList>
            <person name="Kucharzyk K."/>
            <person name="Murdoch R.W."/>
            <person name="Higgins S."/>
            <person name="Loffler F."/>
        </authorList>
    </citation>
    <scope>NUCLEOTIDE SEQUENCE</scope>
</reference>
<dbReference type="AlphaFoldDB" id="A0A644U4A7"/>
<sequence length="233" mass="24648">MRILSRFIGGPGLRLGLVVLSAGLAGLAAVPVSAQQAQGHGDTVIRVPSPVLTLDWEALFEATRWGKRIRADLASESRALSDENNRIADDLIAEEKALTERRATMDPKAFRAEANAFDERATGIRNAQKAKAQALSRRFEEDRQAFLEAVTPMLDDILTKRGAVVVLDRRVIIRGLAEADVTDDLARLVDERVGDGPPPAETPAPGTSAGTEGAAAPGTAAPETPAAPATQGN</sequence>
<dbReference type="EMBL" id="VSSQ01000075">
    <property type="protein sequence ID" value="MPL73754.1"/>
    <property type="molecule type" value="Genomic_DNA"/>
</dbReference>
<evidence type="ECO:0000313" key="2">
    <source>
        <dbReference type="EMBL" id="MPL73754.1"/>
    </source>
</evidence>